<dbReference type="PANTHER" id="PTHR15909:SF0">
    <property type="entry name" value="LARGE RIBOSOMAL SUBUNIT PROTEIN BL35M"/>
    <property type="match status" value="1"/>
</dbReference>
<accession>A0A443RHP4</accession>
<dbReference type="Proteomes" id="UP000285301">
    <property type="component" value="Unassembled WGS sequence"/>
</dbReference>
<organism evidence="1 2">
    <name type="scientific">Dinothrombium tinctorium</name>
    <dbReference type="NCBI Taxonomy" id="1965070"/>
    <lineage>
        <taxon>Eukaryota</taxon>
        <taxon>Metazoa</taxon>
        <taxon>Ecdysozoa</taxon>
        <taxon>Arthropoda</taxon>
        <taxon>Chelicerata</taxon>
        <taxon>Arachnida</taxon>
        <taxon>Acari</taxon>
        <taxon>Acariformes</taxon>
        <taxon>Trombidiformes</taxon>
        <taxon>Prostigmata</taxon>
        <taxon>Anystina</taxon>
        <taxon>Parasitengona</taxon>
        <taxon>Trombidioidea</taxon>
        <taxon>Trombidiidae</taxon>
        <taxon>Dinothrombium</taxon>
    </lineage>
</organism>
<dbReference type="GO" id="GO:0005739">
    <property type="term" value="C:mitochondrion"/>
    <property type="evidence" value="ECO:0007669"/>
    <property type="project" value="UniProtKB-SubCell"/>
</dbReference>
<proteinExistence type="predicted"/>
<keyword evidence="2" id="KW-1185">Reference proteome</keyword>
<dbReference type="GO" id="GO:0005840">
    <property type="term" value="C:ribosome"/>
    <property type="evidence" value="ECO:0007669"/>
    <property type="project" value="UniProtKB-KW"/>
</dbReference>
<evidence type="ECO:0000313" key="2">
    <source>
        <dbReference type="Proteomes" id="UP000285301"/>
    </source>
</evidence>
<dbReference type="SUPFAM" id="SSF50923">
    <property type="entry name" value="Hemopexin-like domain"/>
    <property type="match status" value="1"/>
</dbReference>
<protein>
    <submittedName>
        <fullName evidence="1">39S ribosomal protein L35: mitochondrial-like protein</fullName>
    </submittedName>
</protein>
<dbReference type="EMBL" id="NCKU01000614">
    <property type="protein sequence ID" value="RWS14816.1"/>
    <property type="molecule type" value="Genomic_DNA"/>
</dbReference>
<dbReference type="AlphaFoldDB" id="A0A443RHP4"/>
<dbReference type="Gene3D" id="2.110.10.10">
    <property type="entry name" value="Hemopexin-like domain"/>
    <property type="match status" value="1"/>
</dbReference>
<reference evidence="1 2" key="1">
    <citation type="journal article" date="2018" name="Gigascience">
        <title>Genomes of trombidid mites reveal novel predicted allergens and laterally-transferred genes associated with secondary metabolism.</title>
        <authorList>
            <person name="Dong X."/>
            <person name="Chaisiri K."/>
            <person name="Xia D."/>
            <person name="Armstrong S.D."/>
            <person name="Fang Y."/>
            <person name="Donnelly M.J."/>
            <person name="Kadowaki T."/>
            <person name="McGarry J.W."/>
            <person name="Darby A.C."/>
            <person name="Makepeace B.L."/>
        </authorList>
    </citation>
    <scope>NUCLEOTIDE SEQUENCE [LARGE SCALE GENOMIC DNA]</scope>
    <source>
        <strain evidence="1">UoL-WK</strain>
    </source>
</reference>
<gene>
    <name evidence="1" type="ORF">B4U79_00914</name>
</gene>
<dbReference type="InterPro" id="IPR036375">
    <property type="entry name" value="Hemopexin-like_dom_sf"/>
</dbReference>
<keyword evidence="1" id="KW-0687">Ribonucleoprotein</keyword>
<sequence length="338" mass="40485">MMSSLYQPPNIVYMFHREYFWLFNVFEKSLVGEIRRIDSVWPHVADDLPLDTASAIQRHGNETEIYFFHRDKYRVYEARKTYDSVQMPKSIGVIRLNTMSEPRKSKSIMLTYVNELYAILLTMCYKNKIYTCMIEINNWHMWFNDLPIARRSCDDLMGCGICFLFSNFIDYPLECDIITIRFDVNGENSIVAIQNEKLKYATLNITTGGGLPNIKLNIQSRTVIYYGRQDGRRKNAVGAVTRFYRLNWGAWLYVLPGRRSDKWRKSWWRLYYERQHYILGREKSLQLEKMITPIFKKPKYFIDDPYEPYQKRHNFECVPYGKNHNRISSSYIKQVHEY</sequence>
<dbReference type="STRING" id="1965070.A0A443RHP4"/>
<comment type="caution">
    <text evidence="1">The sequence shown here is derived from an EMBL/GenBank/DDBJ whole genome shotgun (WGS) entry which is preliminary data.</text>
</comment>
<dbReference type="GO" id="GO:1990904">
    <property type="term" value="C:ribonucleoprotein complex"/>
    <property type="evidence" value="ECO:0007669"/>
    <property type="project" value="UniProtKB-KW"/>
</dbReference>
<name>A0A443RHP4_9ACAR</name>
<dbReference type="OrthoDB" id="5847109at2759"/>
<dbReference type="InterPro" id="IPR019338">
    <property type="entry name" value="Ribosomal_bL35m"/>
</dbReference>
<keyword evidence="1" id="KW-0689">Ribosomal protein</keyword>
<evidence type="ECO:0000313" key="1">
    <source>
        <dbReference type="EMBL" id="RWS14816.1"/>
    </source>
</evidence>
<dbReference type="PANTHER" id="PTHR15909">
    <property type="entry name" value="39S RIBOSOMAL PROTEIN L35, MITOCHONDRIAL"/>
    <property type="match status" value="1"/>
</dbReference>